<dbReference type="InterPro" id="IPR012677">
    <property type="entry name" value="Nucleotide-bd_a/b_plait_sf"/>
</dbReference>
<feature type="compositionally biased region" description="Basic and acidic residues" evidence="1">
    <location>
        <begin position="115"/>
        <end position="128"/>
    </location>
</feature>
<dbReference type="AlphaFoldDB" id="A0A8H7Q7E5"/>
<reference evidence="3" key="1">
    <citation type="submission" date="2020-12" db="EMBL/GenBank/DDBJ databases">
        <title>Metabolic potential, ecology and presence of endohyphal bacteria is reflected in genomic diversity of Mucoromycotina.</title>
        <authorList>
            <person name="Muszewska A."/>
            <person name="Okrasinska A."/>
            <person name="Steczkiewicz K."/>
            <person name="Drgas O."/>
            <person name="Orlowska M."/>
            <person name="Perlinska-Lenart U."/>
            <person name="Aleksandrzak-Piekarczyk T."/>
            <person name="Szatraj K."/>
            <person name="Zielenkiewicz U."/>
            <person name="Pilsyk S."/>
            <person name="Malc E."/>
            <person name="Mieczkowski P."/>
            <person name="Kruszewska J.S."/>
            <person name="Biernat P."/>
            <person name="Pawlowska J."/>
        </authorList>
    </citation>
    <scope>NUCLEOTIDE SEQUENCE</scope>
    <source>
        <strain evidence="3">WA0000051536</strain>
    </source>
</reference>
<name>A0A8H7Q7E5_9FUNG</name>
<feature type="region of interest" description="Disordered" evidence="1">
    <location>
        <begin position="1"/>
        <end position="128"/>
    </location>
</feature>
<dbReference type="InterPro" id="IPR039884">
    <property type="entry name" value="R3HC1/R3HCL"/>
</dbReference>
<dbReference type="Gene3D" id="3.30.70.330">
    <property type="match status" value="1"/>
</dbReference>
<feature type="compositionally biased region" description="Basic and acidic residues" evidence="1">
    <location>
        <begin position="24"/>
        <end position="38"/>
    </location>
</feature>
<evidence type="ECO:0000256" key="1">
    <source>
        <dbReference type="SAM" id="MobiDB-lite"/>
    </source>
</evidence>
<protein>
    <recommendedName>
        <fullName evidence="2">Thc1 RRM domain-containing protein</fullName>
    </recommendedName>
</protein>
<accession>A0A8H7Q7E5</accession>
<gene>
    <name evidence="3" type="ORF">INT44_002721</name>
</gene>
<feature type="compositionally biased region" description="Basic and acidic residues" evidence="1">
    <location>
        <begin position="324"/>
        <end position="353"/>
    </location>
</feature>
<sequence length="363" mass="41116">MDQQPQQNKSRRTSVQKMYVPVHKRAETTGDPTQRDDQASQPEVSRSSVRRGRGKFQAPSEAALDEETAMQSPKGRDFDATQLRTYAPDDSKRSSRANKHRSMPVSEHSIAAAPKHTDGVQEKRRSRLLQDDHRASLGDMDKLGNALAGLSTGGSYDDADEGQREEWEDLLKEYDHYETNETDSPRLMARKKRLSSHIDLFAAPPAEAPVIEEPTTVLDCYDFPPAFKTHHLHDIFREYENMRGGYRIKWLEDTRALIIFEHPSSAKKAYIDNVSNPLAKIRPYSGSVNVLRSTSQGQLPRRPPTTDMVARRLVHGALGVRAPRSKEQRQAEKDVLKSARDEQKNKKEQETLRATEVSAAFDE</sequence>
<dbReference type="InterPro" id="IPR035979">
    <property type="entry name" value="RBD_domain_sf"/>
</dbReference>
<dbReference type="PANTHER" id="PTHR21678:SF0">
    <property type="entry name" value="C3H1-TYPE DOMAIN-CONTAINING PROTEIN"/>
    <property type="match status" value="1"/>
</dbReference>
<proteinExistence type="predicted"/>
<evidence type="ECO:0000313" key="3">
    <source>
        <dbReference type="EMBL" id="KAG2186499.1"/>
    </source>
</evidence>
<feature type="domain" description="Thc1 RRM" evidence="2">
    <location>
        <begin position="220"/>
        <end position="287"/>
    </location>
</feature>
<dbReference type="EMBL" id="JAEPRA010000004">
    <property type="protein sequence ID" value="KAG2186499.1"/>
    <property type="molecule type" value="Genomic_DNA"/>
</dbReference>
<evidence type="ECO:0000259" key="2">
    <source>
        <dbReference type="Pfam" id="PF22877"/>
    </source>
</evidence>
<dbReference type="OrthoDB" id="5418203at2759"/>
<dbReference type="Proteomes" id="UP000612746">
    <property type="component" value="Unassembled WGS sequence"/>
</dbReference>
<dbReference type="SUPFAM" id="SSF54928">
    <property type="entry name" value="RNA-binding domain, RBD"/>
    <property type="match status" value="1"/>
</dbReference>
<comment type="caution">
    <text evidence="3">The sequence shown here is derived from an EMBL/GenBank/DDBJ whole genome shotgun (WGS) entry which is preliminary data.</text>
</comment>
<evidence type="ECO:0000313" key="4">
    <source>
        <dbReference type="Proteomes" id="UP000612746"/>
    </source>
</evidence>
<dbReference type="Pfam" id="PF22877">
    <property type="entry name" value="RRM_Thc1"/>
    <property type="match status" value="1"/>
</dbReference>
<keyword evidence="4" id="KW-1185">Reference proteome</keyword>
<dbReference type="GO" id="GO:0003676">
    <property type="term" value="F:nucleic acid binding"/>
    <property type="evidence" value="ECO:0007669"/>
    <property type="project" value="InterPro"/>
</dbReference>
<dbReference type="InterPro" id="IPR053800">
    <property type="entry name" value="Thc1_RRM"/>
</dbReference>
<dbReference type="PANTHER" id="PTHR21678">
    <property type="entry name" value="GROWTH INHIBITION AND DIFFERENTIATION RELATED PROTEIN 88"/>
    <property type="match status" value="1"/>
</dbReference>
<feature type="region of interest" description="Disordered" evidence="1">
    <location>
        <begin position="319"/>
        <end position="363"/>
    </location>
</feature>
<organism evidence="3 4">
    <name type="scientific">Umbelopsis vinacea</name>
    <dbReference type="NCBI Taxonomy" id="44442"/>
    <lineage>
        <taxon>Eukaryota</taxon>
        <taxon>Fungi</taxon>
        <taxon>Fungi incertae sedis</taxon>
        <taxon>Mucoromycota</taxon>
        <taxon>Mucoromycotina</taxon>
        <taxon>Umbelopsidomycetes</taxon>
        <taxon>Umbelopsidales</taxon>
        <taxon>Umbelopsidaceae</taxon>
        <taxon>Umbelopsis</taxon>
    </lineage>
</organism>